<keyword evidence="3" id="KW-0012">Acyltransferase</keyword>
<dbReference type="EC" id="2.3.1.39" evidence="1"/>
<dbReference type="SUPFAM" id="SSF52151">
    <property type="entry name" value="FabD/lysophospholipase-like"/>
    <property type="match status" value="1"/>
</dbReference>
<dbReference type="Gene3D" id="3.30.70.250">
    <property type="entry name" value="Malonyl-CoA ACP transacylase, ACP-binding"/>
    <property type="match status" value="1"/>
</dbReference>
<dbReference type="Gene3D" id="3.40.366.10">
    <property type="entry name" value="Malonyl-Coenzyme A Acyl Carrier Protein, domain 2"/>
    <property type="match status" value="1"/>
</dbReference>
<accession>A0A382ZK33</accession>
<sequence length="130" mass="14752">ILDLKSKSIKNIRLPVSAPFHCKLMKKATDIMAKEITKLEFKDPKNILISNVTGKEVTRASLLKDLLIKQIECRVRWRESVMLMVNKGVNKFIEIGPGKVLSGLIKRIDKNVKVSAINNEEDIKLININD</sequence>
<feature type="non-terminal residue" evidence="5">
    <location>
        <position position="1"/>
    </location>
</feature>
<dbReference type="GO" id="GO:0006633">
    <property type="term" value="P:fatty acid biosynthetic process"/>
    <property type="evidence" value="ECO:0007669"/>
    <property type="project" value="TreeGrafter"/>
</dbReference>
<dbReference type="GO" id="GO:0004314">
    <property type="term" value="F:[acyl-carrier-protein] S-malonyltransferase activity"/>
    <property type="evidence" value="ECO:0007669"/>
    <property type="project" value="UniProtKB-EC"/>
</dbReference>
<dbReference type="PANTHER" id="PTHR42681:SF1">
    <property type="entry name" value="MALONYL-COA-ACYL CARRIER PROTEIN TRANSACYLASE, MITOCHONDRIAL"/>
    <property type="match status" value="1"/>
</dbReference>
<reference evidence="5" key="1">
    <citation type="submission" date="2018-05" db="EMBL/GenBank/DDBJ databases">
        <authorList>
            <person name="Lanie J.A."/>
            <person name="Ng W.-L."/>
            <person name="Kazmierczak K.M."/>
            <person name="Andrzejewski T.M."/>
            <person name="Davidsen T.M."/>
            <person name="Wayne K.J."/>
            <person name="Tettelin H."/>
            <person name="Glass J.I."/>
            <person name="Rusch D."/>
            <person name="Podicherti R."/>
            <person name="Tsui H.-C.T."/>
            <person name="Winkler M.E."/>
        </authorList>
    </citation>
    <scope>NUCLEOTIDE SEQUENCE</scope>
</reference>
<dbReference type="InterPro" id="IPR050858">
    <property type="entry name" value="Mal-CoA-ACP_Trans/PKS_FabD"/>
</dbReference>
<dbReference type="PANTHER" id="PTHR42681">
    <property type="entry name" value="MALONYL-COA-ACYL CARRIER PROTEIN TRANSACYLASE, MITOCHONDRIAL"/>
    <property type="match status" value="1"/>
</dbReference>
<keyword evidence="2" id="KW-0808">Transferase</keyword>
<organism evidence="5">
    <name type="scientific">marine metagenome</name>
    <dbReference type="NCBI Taxonomy" id="408172"/>
    <lineage>
        <taxon>unclassified sequences</taxon>
        <taxon>metagenomes</taxon>
        <taxon>ecological metagenomes</taxon>
    </lineage>
</organism>
<evidence type="ECO:0000256" key="3">
    <source>
        <dbReference type="ARBA" id="ARBA00023315"/>
    </source>
</evidence>
<dbReference type="InterPro" id="IPR016035">
    <property type="entry name" value="Acyl_Trfase/lysoPLipase"/>
</dbReference>
<evidence type="ECO:0000256" key="4">
    <source>
        <dbReference type="ARBA" id="ARBA00048462"/>
    </source>
</evidence>
<gene>
    <name evidence="5" type="ORF">METZ01_LOCUS448696</name>
</gene>
<protein>
    <recommendedName>
        <fullName evidence="1">[acyl-carrier-protein] S-malonyltransferase</fullName>
        <ecNumber evidence="1">2.3.1.39</ecNumber>
    </recommendedName>
</protein>
<comment type="catalytic activity">
    <reaction evidence="4">
        <text>holo-[ACP] + malonyl-CoA = malonyl-[ACP] + CoA</text>
        <dbReference type="Rhea" id="RHEA:41792"/>
        <dbReference type="Rhea" id="RHEA-COMP:9623"/>
        <dbReference type="Rhea" id="RHEA-COMP:9685"/>
        <dbReference type="ChEBI" id="CHEBI:57287"/>
        <dbReference type="ChEBI" id="CHEBI:57384"/>
        <dbReference type="ChEBI" id="CHEBI:64479"/>
        <dbReference type="ChEBI" id="CHEBI:78449"/>
        <dbReference type="EC" id="2.3.1.39"/>
    </reaction>
</comment>
<dbReference type="InterPro" id="IPR001227">
    <property type="entry name" value="Ac_transferase_dom_sf"/>
</dbReference>
<evidence type="ECO:0000313" key="5">
    <source>
        <dbReference type="EMBL" id="SVD95842.1"/>
    </source>
</evidence>
<name>A0A382ZK33_9ZZZZ</name>
<dbReference type="AlphaFoldDB" id="A0A382ZK33"/>
<proteinExistence type="predicted"/>
<evidence type="ECO:0000256" key="1">
    <source>
        <dbReference type="ARBA" id="ARBA00013258"/>
    </source>
</evidence>
<dbReference type="EMBL" id="UINC01184569">
    <property type="protein sequence ID" value="SVD95842.1"/>
    <property type="molecule type" value="Genomic_DNA"/>
</dbReference>
<dbReference type="GO" id="GO:0005829">
    <property type="term" value="C:cytosol"/>
    <property type="evidence" value="ECO:0007669"/>
    <property type="project" value="TreeGrafter"/>
</dbReference>
<evidence type="ECO:0000256" key="2">
    <source>
        <dbReference type="ARBA" id="ARBA00022679"/>
    </source>
</evidence>